<dbReference type="EMBL" id="CP061538">
    <property type="protein sequence ID" value="QNV40998.1"/>
    <property type="molecule type" value="Genomic_DNA"/>
</dbReference>
<dbReference type="GO" id="GO:0016747">
    <property type="term" value="F:acyltransferase activity, transferring groups other than amino-acyl groups"/>
    <property type="evidence" value="ECO:0007669"/>
    <property type="project" value="InterPro"/>
</dbReference>
<dbReference type="SUPFAM" id="SSF55729">
    <property type="entry name" value="Acyl-CoA N-acyltransferases (Nat)"/>
    <property type="match status" value="1"/>
</dbReference>
<feature type="domain" description="N-acetyltransferase" evidence="1">
    <location>
        <begin position="20"/>
        <end position="169"/>
    </location>
</feature>
<evidence type="ECO:0000313" key="2">
    <source>
        <dbReference type="EMBL" id="QNV40998.1"/>
    </source>
</evidence>
<accession>A0A7H2BMV2</accession>
<reference evidence="2 3" key="1">
    <citation type="submission" date="2020-09" db="EMBL/GenBank/DDBJ databases">
        <title>Investigation of environmental microbe.</title>
        <authorList>
            <person name="Ou Y."/>
            <person name="Kang Q."/>
        </authorList>
    </citation>
    <scope>NUCLEOTIDE SEQUENCE [LARGE SCALE GENOMIC DNA]</scope>
    <source>
        <strain evidence="2 3">KJZ-9</strain>
    </source>
</reference>
<dbReference type="InterPro" id="IPR000182">
    <property type="entry name" value="GNAT_dom"/>
</dbReference>
<protein>
    <submittedName>
        <fullName evidence="2">GNAT family N-acetyltransferase</fullName>
    </submittedName>
</protein>
<name>A0A7H2BMV2_9MICC</name>
<evidence type="ECO:0000313" key="3">
    <source>
        <dbReference type="Proteomes" id="UP000516421"/>
    </source>
</evidence>
<dbReference type="Proteomes" id="UP000516421">
    <property type="component" value="Chromosome"/>
</dbReference>
<keyword evidence="2" id="KW-0808">Transferase</keyword>
<organism evidence="2 3">
    <name type="scientific">Rothia amarae</name>
    <dbReference type="NCBI Taxonomy" id="169480"/>
    <lineage>
        <taxon>Bacteria</taxon>
        <taxon>Bacillati</taxon>
        <taxon>Actinomycetota</taxon>
        <taxon>Actinomycetes</taxon>
        <taxon>Micrococcales</taxon>
        <taxon>Micrococcaceae</taxon>
        <taxon>Rothia</taxon>
    </lineage>
</organism>
<dbReference type="Gene3D" id="3.40.630.30">
    <property type="match status" value="1"/>
</dbReference>
<dbReference type="CDD" id="cd04301">
    <property type="entry name" value="NAT_SF"/>
    <property type="match status" value="1"/>
</dbReference>
<dbReference type="KEGG" id="rama:IDM48_05765"/>
<gene>
    <name evidence="2" type="ORF">IDM48_05765</name>
</gene>
<dbReference type="InterPro" id="IPR016181">
    <property type="entry name" value="Acyl_CoA_acyltransferase"/>
</dbReference>
<sequence>MERMITLVSHTDTFTPDSALSTRSAESTDCEALARLLFTSYESRLYPTQADAQKELEAVFAGEKGDFFAEASPVVVDENGRVIAAALCLKNRKDDVEPSDVPTIFELVTAASRRRQGIAEKLIREAMTSMKNNGFEEVTVRIPETNAPALALYLTLDFHRWQPADEDLY</sequence>
<keyword evidence="3" id="KW-1185">Reference proteome</keyword>
<proteinExistence type="predicted"/>
<dbReference type="Pfam" id="PF00583">
    <property type="entry name" value="Acetyltransf_1"/>
    <property type="match status" value="1"/>
</dbReference>
<evidence type="ECO:0000259" key="1">
    <source>
        <dbReference type="PROSITE" id="PS51186"/>
    </source>
</evidence>
<dbReference type="AlphaFoldDB" id="A0A7H2BMV2"/>
<dbReference type="PROSITE" id="PS51186">
    <property type="entry name" value="GNAT"/>
    <property type="match status" value="1"/>
</dbReference>